<dbReference type="Pfam" id="PF13366">
    <property type="entry name" value="PDDEXK_3"/>
    <property type="match status" value="1"/>
</dbReference>
<protein>
    <submittedName>
        <fullName evidence="1">GxxExxY protein</fullName>
    </submittedName>
</protein>
<dbReference type="EMBL" id="QRZF01000001">
    <property type="protein sequence ID" value="RGV58419.1"/>
    <property type="molecule type" value="Genomic_DNA"/>
</dbReference>
<dbReference type="AlphaFoldDB" id="A0A412YLY3"/>
<dbReference type="InterPro" id="IPR026350">
    <property type="entry name" value="GxxExxY"/>
</dbReference>
<gene>
    <name evidence="1" type="ORF">DWW10_01985</name>
</gene>
<comment type="caution">
    <text evidence="1">The sequence shown here is derived from an EMBL/GenBank/DDBJ whole genome shotgun (WGS) entry which is preliminary data.</text>
</comment>
<reference evidence="1 2" key="1">
    <citation type="submission" date="2018-08" db="EMBL/GenBank/DDBJ databases">
        <title>A genome reference for cultivated species of the human gut microbiota.</title>
        <authorList>
            <person name="Zou Y."/>
            <person name="Xue W."/>
            <person name="Luo G."/>
        </authorList>
    </citation>
    <scope>NUCLEOTIDE SEQUENCE [LARGE SCALE GENOMIC DNA]</scope>
    <source>
        <strain evidence="1 2">AF14-32</strain>
    </source>
</reference>
<evidence type="ECO:0000313" key="2">
    <source>
        <dbReference type="Proteomes" id="UP000283850"/>
    </source>
</evidence>
<sequence>MLYESITDIILRAFYDVYHELGYGFLENVYQNALYKELKHCGLKCEAQKKIEVFYKGEVVGLYYADLFVEDIIILELKAVAEIHSAHESQLMNYLKATGIEVGLILNFGPKPTFKRKVFSNRKEIESPRSSV</sequence>
<dbReference type="Proteomes" id="UP000283850">
    <property type="component" value="Unassembled WGS sequence"/>
</dbReference>
<dbReference type="RefSeq" id="WP_022392266.1">
    <property type="nucleotide sequence ID" value="NZ_QRZF01000001.1"/>
</dbReference>
<name>A0A412YLY3_9BACE</name>
<accession>A0A412YLY3</accession>
<dbReference type="NCBIfam" id="TIGR04256">
    <property type="entry name" value="GxxExxY"/>
    <property type="match status" value="1"/>
</dbReference>
<organism evidence="1 2">
    <name type="scientific">Bacteroides intestinalis</name>
    <dbReference type="NCBI Taxonomy" id="329854"/>
    <lineage>
        <taxon>Bacteria</taxon>
        <taxon>Pseudomonadati</taxon>
        <taxon>Bacteroidota</taxon>
        <taxon>Bacteroidia</taxon>
        <taxon>Bacteroidales</taxon>
        <taxon>Bacteroidaceae</taxon>
        <taxon>Bacteroides</taxon>
    </lineage>
</organism>
<evidence type="ECO:0000313" key="1">
    <source>
        <dbReference type="EMBL" id="RGV58419.1"/>
    </source>
</evidence>
<proteinExistence type="predicted"/>